<feature type="compositionally biased region" description="Low complexity" evidence="2">
    <location>
        <begin position="51"/>
        <end position="78"/>
    </location>
</feature>
<feature type="transmembrane region" description="Helical" evidence="3">
    <location>
        <begin position="30"/>
        <end position="48"/>
    </location>
</feature>
<keyword evidence="3" id="KW-0472">Membrane</keyword>
<dbReference type="InterPro" id="IPR029050">
    <property type="entry name" value="Immunoprotect_excell_Ig-like"/>
</dbReference>
<evidence type="ECO:0000313" key="5">
    <source>
        <dbReference type="EMBL" id="MEK8070731.1"/>
    </source>
</evidence>
<dbReference type="EMBL" id="JBBPCN010000001">
    <property type="protein sequence ID" value="MEK8070731.1"/>
    <property type="molecule type" value="Genomic_DNA"/>
</dbReference>
<accession>A0ABU9CTK0</accession>
<comment type="caution">
    <text evidence="5">The sequence shown here is derived from an EMBL/GenBank/DDBJ whole genome shotgun (WGS) entry which is preliminary data.</text>
</comment>
<evidence type="ECO:0000256" key="2">
    <source>
        <dbReference type="SAM" id="MobiDB-lite"/>
    </source>
</evidence>
<name>A0ABU9CTK0_9NOCA</name>
<dbReference type="InterPro" id="IPR029051">
    <property type="entry name" value="DUF4352"/>
</dbReference>
<keyword evidence="1" id="KW-0732">Signal</keyword>
<feature type="region of interest" description="Disordered" evidence="2">
    <location>
        <begin position="51"/>
        <end position="83"/>
    </location>
</feature>
<keyword evidence="3" id="KW-0812">Transmembrane</keyword>
<evidence type="ECO:0000259" key="4">
    <source>
        <dbReference type="Pfam" id="PF11611"/>
    </source>
</evidence>
<feature type="region of interest" description="Disordered" evidence="2">
    <location>
        <begin position="1"/>
        <end position="20"/>
    </location>
</feature>
<evidence type="ECO:0000256" key="3">
    <source>
        <dbReference type="SAM" id="Phobius"/>
    </source>
</evidence>
<gene>
    <name evidence="5" type="ORF">AABD04_07715</name>
</gene>
<dbReference type="Proteomes" id="UP001456513">
    <property type="component" value="Unassembled WGS sequence"/>
</dbReference>
<reference evidence="5 6" key="1">
    <citation type="submission" date="2024-03" db="EMBL/GenBank/DDBJ databases">
        <title>Rhodococcus navarretei sp. nov. and Pseudarthrobacter quantumdoti sp. nov., two new species with the ability to biosynthesize Quantum Dots isolated from soil samples at Union Glacier, Antarctica.</title>
        <authorList>
            <person name="Vargas M."/>
        </authorList>
    </citation>
    <scope>NUCLEOTIDE SEQUENCE [LARGE SCALE GENOMIC DNA]</scope>
    <source>
        <strain evidence="5 6">EXRC-4A-4</strain>
    </source>
</reference>
<protein>
    <submittedName>
        <fullName evidence="5">DUF4352 domain-containing protein</fullName>
    </submittedName>
</protein>
<evidence type="ECO:0000256" key="1">
    <source>
        <dbReference type="ARBA" id="ARBA00022729"/>
    </source>
</evidence>
<organism evidence="5 6">
    <name type="scientific">Rhodococcus navarretei</name>
    <dbReference type="NCBI Taxonomy" id="3128981"/>
    <lineage>
        <taxon>Bacteria</taxon>
        <taxon>Bacillati</taxon>
        <taxon>Actinomycetota</taxon>
        <taxon>Actinomycetes</taxon>
        <taxon>Mycobacteriales</taxon>
        <taxon>Nocardiaceae</taxon>
        <taxon>Rhodococcus</taxon>
    </lineage>
</organism>
<dbReference type="Pfam" id="PF11611">
    <property type="entry name" value="DUF4352"/>
    <property type="match status" value="1"/>
</dbReference>
<sequence>MTNHNPNPQQQPYAPPAPEQKKSWFARHKILTVILAVVVLGVLIRLIGGGSSESPTAPAPAGSPSSEEAATAAPAEPTQPGIGVPVRDGKFEFVVTAVAAPVATVGSEYLTQTAQGEFVQVKMSVRNIGDRAQSLDASSQKLLDADGKQYSVDSLATAYLDEGIGYEQINPGNALDTTVVFDVPVGTVPAEIELHDSAFSGGMTVTLR</sequence>
<feature type="domain" description="DUF4352" evidence="4">
    <location>
        <begin position="81"/>
        <end position="202"/>
    </location>
</feature>
<dbReference type="Gene3D" id="2.60.40.1240">
    <property type="match status" value="1"/>
</dbReference>
<dbReference type="RefSeq" id="WP_341440752.1">
    <property type="nucleotide sequence ID" value="NZ_JBBPCN010000001.1"/>
</dbReference>
<keyword evidence="6" id="KW-1185">Reference proteome</keyword>
<feature type="compositionally biased region" description="Low complexity" evidence="2">
    <location>
        <begin position="1"/>
        <end position="12"/>
    </location>
</feature>
<evidence type="ECO:0000313" key="6">
    <source>
        <dbReference type="Proteomes" id="UP001456513"/>
    </source>
</evidence>
<keyword evidence="3" id="KW-1133">Transmembrane helix</keyword>
<proteinExistence type="predicted"/>